<dbReference type="EMBL" id="JABCKV010000102">
    <property type="protein sequence ID" value="KAG5643643.1"/>
    <property type="molecule type" value="Genomic_DNA"/>
</dbReference>
<comment type="caution">
    <text evidence="2">The sequence shown here is derived from an EMBL/GenBank/DDBJ whole genome shotgun (WGS) entry which is preliminary data.</text>
</comment>
<organism evidence="2 3">
    <name type="scientific">Asterophora parasitica</name>
    <dbReference type="NCBI Taxonomy" id="117018"/>
    <lineage>
        <taxon>Eukaryota</taxon>
        <taxon>Fungi</taxon>
        <taxon>Dikarya</taxon>
        <taxon>Basidiomycota</taxon>
        <taxon>Agaricomycotina</taxon>
        <taxon>Agaricomycetes</taxon>
        <taxon>Agaricomycetidae</taxon>
        <taxon>Agaricales</taxon>
        <taxon>Tricholomatineae</taxon>
        <taxon>Lyophyllaceae</taxon>
        <taxon>Asterophora</taxon>
    </lineage>
</organism>
<dbReference type="AlphaFoldDB" id="A0A9P7G4Z1"/>
<keyword evidence="3" id="KW-1185">Reference proteome</keyword>
<evidence type="ECO:0000313" key="3">
    <source>
        <dbReference type="Proteomes" id="UP000775547"/>
    </source>
</evidence>
<evidence type="ECO:0000313" key="2">
    <source>
        <dbReference type="EMBL" id="KAG5643643.1"/>
    </source>
</evidence>
<feature type="region of interest" description="Disordered" evidence="1">
    <location>
        <begin position="80"/>
        <end position="103"/>
    </location>
</feature>
<name>A0A9P7G4Z1_9AGAR</name>
<evidence type="ECO:0000256" key="1">
    <source>
        <dbReference type="SAM" id="MobiDB-lite"/>
    </source>
</evidence>
<sequence>MERDSSAELAEADWPPPCNYQQRNTALIDKSDDLSKASAHLMEHLEYVFRDRVFSGPPPTERFLARFELMLGVRPEEFAADKRGRKKTAPNSKGHNAYSSSGQGVTALDSDAWVLHLEGFALEKFWATRKRSKPTSAVDLHPLSYAQALAESEVQLNASATEYKGPLVSLYVLKIHQLCIRSFGELQKELRGAFIWVFGRVLDELIRTQVHWAMITGYIMRSDEISHAGLDQGMLAKAGEIVQKIVGTKELEFLYSPMRIEGRSD</sequence>
<proteinExistence type="predicted"/>
<feature type="compositionally biased region" description="Polar residues" evidence="1">
    <location>
        <begin position="89"/>
        <end position="103"/>
    </location>
</feature>
<dbReference type="OrthoDB" id="2993576at2759"/>
<dbReference type="Proteomes" id="UP000775547">
    <property type="component" value="Unassembled WGS sequence"/>
</dbReference>
<accession>A0A9P7G4Z1</accession>
<gene>
    <name evidence="2" type="ORF">DXG03_000569</name>
</gene>
<protein>
    <submittedName>
        <fullName evidence="2">Uncharacterized protein</fullName>
    </submittedName>
</protein>
<reference evidence="2" key="1">
    <citation type="submission" date="2020-07" db="EMBL/GenBank/DDBJ databases">
        <authorList>
            <person name="Nieuwenhuis M."/>
            <person name="Van De Peppel L.J.J."/>
        </authorList>
    </citation>
    <scope>NUCLEOTIDE SEQUENCE</scope>
    <source>
        <strain evidence="2">AP01</strain>
        <tissue evidence="2">Mycelium</tissue>
    </source>
</reference>
<reference evidence="2" key="2">
    <citation type="submission" date="2021-10" db="EMBL/GenBank/DDBJ databases">
        <title>Phylogenomics reveals ancestral predisposition of the termite-cultivated fungus Termitomyces towards a domesticated lifestyle.</title>
        <authorList>
            <person name="Auxier B."/>
            <person name="Grum-Grzhimaylo A."/>
            <person name="Cardenas M.E."/>
            <person name="Lodge J.D."/>
            <person name="Laessoe T."/>
            <person name="Pedersen O."/>
            <person name="Smith M.E."/>
            <person name="Kuyper T.W."/>
            <person name="Franco-Molano E.A."/>
            <person name="Baroni T.J."/>
            <person name="Aanen D.K."/>
        </authorList>
    </citation>
    <scope>NUCLEOTIDE SEQUENCE</scope>
    <source>
        <strain evidence="2">AP01</strain>
        <tissue evidence="2">Mycelium</tissue>
    </source>
</reference>